<gene>
    <name evidence="5" type="ORF">KIW84_051915</name>
</gene>
<comment type="subcellular location">
    <subcellularLocation>
        <location evidence="1">Nucleus</location>
    </subcellularLocation>
</comment>
<dbReference type="PANTHER" id="PTHR47430">
    <property type="entry name" value="GB|AAC33480.1"/>
    <property type="match status" value="1"/>
</dbReference>
<feature type="domain" description="HTH myb-type" evidence="4">
    <location>
        <begin position="189"/>
        <end position="235"/>
    </location>
</feature>
<dbReference type="Pfam" id="PF00249">
    <property type="entry name" value="Myb_DNA-binding"/>
    <property type="match status" value="1"/>
</dbReference>
<dbReference type="GO" id="GO:0005634">
    <property type="term" value="C:nucleus"/>
    <property type="evidence" value="ECO:0007669"/>
    <property type="project" value="UniProtKB-SubCell"/>
</dbReference>
<protein>
    <recommendedName>
        <fullName evidence="4">HTH myb-type domain-containing protein</fullName>
    </recommendedName>
</protein>
<evidence type="ECO:0000256" key="3">
    <source>
        <dbReference type="SAM" id="MobiDB-lite"/>
    </source>
</evidence>
<keyword evidence="2" id="KW-0539">Nucleus</keyword>
<comment type="caution">
    <text evidence="5">The sequence shown here is derived from an EMBL/GenBank/DDBJ whole genome shotgun (WGS) entry which is preliminary data.</text>
</comment>
<organism evidence="5 6">
    <name type="scientific">Pisum sativum</name>
    <name type="common">Garden pea</name>
    <name type="synonym">Lathyrus oleraceus</name>
    <dbReference type="NCBI Taxonomy" id="3888"/>
    <lineage>
        <taxon>Eukaryota</taxon>
        <taxon>Viridiplantae</taxon>
        <taxon>Streptophyta</taxon>
        <taxon>Embryophyta</taxon>
        <taxon>Tracheophyta</taxon>
        <taxon>Spermatophyta</taxon>
        <taxon>Magnoliopsida</taxon>
        <taxon>eudicotyledons</taxon>
        <taxon>Gunneridae</taxon>
        <taxon>Pentapetalae</taxon>
        <taxon>rosids</taxon>
        <taxon>fabids</taxon>
        <taxon>Fabales</taxon>
        <taxon>Fabaceae</taxon>
        <taxon>Papilionoideae</taxon>
        <taxon>50 kb inversion clade</taxon>
        <taxon>NPAAA clade</taxon>
        <taxon>Hologalegina</taxon>
        <taxon>IRL clade</taxon>
        <taxon>Fabeae</taxon>
        <taxon>Lathyrus</taxon>
    </lineage>
</organism>
<evidence type="ECO:0000256" key="1">
    <source>
        <dbReference type="ARBA" id="ARBA00004123"/>
    </source>
</evidence>
<dbReference type="InterPro" id="IPR009057">
    <property type="entry name" value="Homeodomain-like_sf"/>
</dbReference>
<dbReference type="InterPro" id="IPR001005">
    <property type="entry name" value="SANT/Myb"/>
</dbReference>
<evidence type="ECO:0000256" key="2">
    <source>
        <dbReference type="ARBA" id="ARBA00023242"/>
    </source>
</evidence>
<evidence type="ECO:0000259" key="4">
    <source>
        <dbReference type="PROSITE" id="PS51294"/>
    </source>
</evidence>
<reference evidence="5 6" key="1">
    <citation type="journal article" date="2022" name="Nat. Genet.">
        <title>Improved pea reference genome and pan-genome highlight genomic features and evolutionary characteristics.</title>
        <authorList>
            <person name="Yang T."/>
            <person name="Liu R."/>
            <person name="Luo Y."/>
            <person name="Hu S."/>
            <person name="Wang D."/>
            <person name="Wang C."/>
            <person name="Pandey M.K."/>
            <person name="Ge S."/>
            <person name="Xu Q."/>
            <person name="Li N."/>
            <person name="Li G."/>
            <person name="Huang Y."/>
            <person name="Saxena R.K."/>
            <person name="Ji Y."/>
            <person name="Li M."/>
            <person name="Yan X."/>
            <person name="He Y."/>
            <person name="Liu Y."/>
            <person name="Wang X."/>
            <person name="Xiang C."/>
            <person name="Varshney R.K."/>
            <person name="Ding H."/>
            <person name="Gao S."/>
            <person name="Zong X."/>
        </authorList>
    </citation>
    <scope>NUCLEOTIDE SEQUENCE [LARGE SCALE GENOMIC DNA]</scope>
    <source>
        <strain evidence="5 6">cv. Zhongwan 6</strain>
    </source>
</reference>
<dbReference type="Proteomes" id="UP001058974">
    <property type="component" value="Chromosome 5"/>
</dbReference>
<feature type="compositionally biased region" description="Basic and acidic residues" evidence="3">
    <location>
        <begin position="59"/>
        <end position="74"/>
    </location>
</feature>
<evidence type="ECO:0000313" key="5">
    <source>
        <dbReference type="EMBL" id="KAI5404935.1"/>
    </source>
</evidence>
<dbReference type="Gene3D" id="1.10.10.60">
    <property type="entry name" value="Homeodomain-like"/>
    <property type="match status" value="1"/>
</dbReference>
<dbReference type="InterPro" id="IPR017930">
    <property type="entry name" value="Myb_dom"/>
</dbReference>
<dbReference type="SMART" id="SM00717">
    <property type="entry name" value="SANT"/>
    <property type="match status" value="2"/>
</dbReference>
<dbReference type="Gramene" id="Psat05G0191500-T1">
    <property type="protein sequence ID" value="KAI5404935.1"/>
    <property type="gene ID" value="KIW84_051915"/>
</dbReference>
<feature type="region of interest" description="Disordered" evidence="3">
    <location>
        <begin position="45"/>
        <end position="79"/>
    </location>
</feature>
<feature type="region of interest" description="Disordered" evidence="3">
    <location>
        <begin position="92"/>
        <end position="126"/>
    </location>
</feature>
<proteinExistence type="predicted"/>
<dbReference type="PANTHER" id="PTHR47430:SF4">
    <property type="entry name" value="GB|AAC33480.1"/>
    <property type="match status" value="1"/>
</dbReference>
<dbReference type="SUPFAM" id="SSF46689">
    <property type="entry name" value="Homeodomain-like"/>
    <property type="match status" value="1"/>
</dbReference>
<accession>A0A9D4WQD6</accession>
<dbReference type="PROSITE" id="PS51294">
    <property type="entry name" value="HTH_MYB"/>
    <property type="match status" value="1"/>
</dbReference>
<sequence length="369" mass="43019">MFYNNVLFCNDDVYSTQREVIHVCSKYVVDPHLCNDQHLVKNNINEEVERGKKKKKKKQSEVSKHNCEDGDDGKKMRKKPRLIEGTTFSECSRCRSNEGEDGEQGNKLKKKNKKLSEESKHKGYNNVKSNDCEDVGLGKKVKKKKKLIEATLFTNKGSWKVIAKVLPERPKESVIRRARKLFESNEKFKWTPYEIDFIRKAHEQNGPNWRGVADALGKSRYQIADAWRKLKFTKRKKGRRSQEEYQTLLNLVNIDLHTRALEPYRKSKHGMLRDNICWDAIGHSGDWCGTDDFRLGDALYACSMEEVDWDNLLEHRSGDVCRKRWDQTVQHIGDHVGKSFIEPVEILAKRFCPDLLEARETFDKKPVIC</sequence>
<dbReference type="CDD" id="cd00167">
    <property type="entry name" value="SANT"/>
    <property type="match status" value="1"/>
</dbReference>
<dbReference type="EMBL" id="JAMSHJ010000005">
    <property type="protein sequence ID" value="KAI5404935.1"/>
    <property type="molecule type" value="Genomic_DNA"/>
</dbReference>
<evidence type="ECO:0000313" key="6">
    <source>
        <dbReference type="Proteomes" id="UP001058974"/>
    </source>
</evidence>
<dbReference type="AlphaFoldDB" id="A0A9D4WQD6"/>
<name>A0A9D4WQD6_PEA</name>
<keyword evidence="6" id="KW-1185">Reference proteome</keyword>